<evidence type="ECO:0000313" key="3">
    <source>
        <dbReference type="EMBL" id="CAA9213819.1"/>
    </source>
</evidence>
<dbReference type="CDD" id="cd02440">
    <property type="entry name" value="AdoMet_MTases"/>
    <property type="match status" value="1"/>
</dbReference>
<accession>A0A6J4H3E4</accession>
<feature type="region of interest" description="Disordered" evidence="1">
    <location>
        <begin position="1"/>
        <end position="24"/>
    </location>
</feature>
<gene>
    <name evidence="3" type="ORF">AVDCRST_MAG50-167</name>
</gene>
<dbReference type="PANTHER" id="PTHR42912:SF95">
    <property type="entry name" value="METHYLTRANSFERASE TYPE 11 DOMAIN-CONTAINING PROTEIN"/>
    <property type="match status" value="1"/>
</dbReference>
<proteinExistence type="predicted"/>
<dbReference type="InterPro" id="IPR050508">
    <property type="entry name" value="Methyltransf_Superfamily"/>
</dbReference>
<dbReference type="EMBL" id="CADCTF010000012">
    <property type="protein sequence ID" value="CAA9213819.1"/>
    <property type="molecule type" value="Genomic_DNA"/>
</dbReference>
<dbReference type="GO" id="GO:0008168">
    <property type="term" value="F:methyltransferase activity"/>
    <property type="evidence" value="ECO:0007669"/>
    <property type="project" value="TreeGrafter"/>
</dbReference>
<evidence type="ECO:0000259" key="2">
    <source>
        <dbReference type="Pfam" id="PF13649"/>
    </source>
</evidence>
<reference evidence="3" key="1">
    <citation type="submission" date="2020-02" db="EMBL/GenBank/DDBJ databases">
        <authorList>
            <person name="Meier V. D."/>
        </authorList>
    </citation>
    <scope>NUCLEOTIDE SEQUENCE</scope>
    <source>
        <strain evidence="3">AVDCRST_MAG50</strain>
    </source>
</reference>
<dbReference type="InterPro" id="IPR041698">
    <property type="entry name" value="Methyltransf_25"/>
</dbReference>
<protein>
    <recommendedName>
        <fullName evidence="2">Methyltransferase domain-containing protein</fullName>
    </recommendedName>
</protein>
<dbReference type="AlphaFoldDB" id="A0A6J4H3E4"/>
<dbReference type="Pfam" id="PF13649">
    <property type="entry name" value="Methyltransf_25"/>
    <property type="match status" value="1"/>
</dbReference>
<organism evidence="3">
    <name type="scientific">uncultured Acidimicrobiales bacterium</name>
    <dbReference type="NCBI Taxonomy" id="310071"/>
    <lineage>
        <taxon>Bacteria</taxon>
        <taxon>Bacillati</taxon>
        <taxon>Actinomycetota</taxon>
        <taxon>Acidimicrobiia</taxon>
        <taxon>Acidimicrobiales</taxon>
        <taxon>environmental samples</taxon>
    </lineage>
</organism>
<evidence type="ECO:0000256" key="1">
    <source>
        <dbReference type="SAM" id="MobiDB-lite"/>
    </source>
</evidence>
<feature type="domain" description="Methyltransferase" evidence="2">
    <location>
        <begin position="91"/>
        <end position="181"/>
    </location>
</feature>
<dbReference type="Gene3D" id="3.40.50.150">
    <property type="entry name" value="Vaccinia Virus protein VP39"/>
    <property type="match status" value="1"/>
</dbReference>
<dbReference type="InterPro" id="IPR029063">
    <property type="entry name" value="SAM-dependent_MTases_sf"/>
</dbReference>
<dbReference type="SUPFAM" id="SSF53335">
    <property type="entry name" value="S-adenosyl-L-methionine-dependent methyltransferases"/>
    <property type="match status" value="1"/>
</dbReference>
<name>A0A6J4H3E4_9ACTN</name>
<dbReference type="PANTHER" id="PTHR42912">
    <property type="entry name" value="METHYLTRANSFERASE"/>
    <property type="match status" value="1"/>
</dbReference>
<sequence>MAVFPDPGNPQTMTHLPGDGTPRAWHPPYDLRVTDPDHASDADAGAVYDAAAEAYAGTVGTDISPATEAAVDRALLAAFAEIVGRCPGARVADVGCGPGRVAAFLAVRSVDAMGVDVSPGMLAVARRAHPGITFEEGRLTALPLADHSVAGVVCWYSIIHTPPDELGPVWAELARVLTPDGHLLVAFQAGVGEAVHRTEAYGTKAGLTSYRHSPDAVVRGLSEQGLHVQARTVREPELAHETAKQAFIVARSGSSPGLR</sequence>